<protein>
    <submittedName>
        <fullName evidence="5">Uncharacterized protein</fullName>
    </submittedName>
</protein>
<dbReference type="Pfam" id="PF12796">
    <property type="entry name" value="Ank_2"/>
    <property type="match status" value="1"/>
</dbReference>
<proteinExistence type="predicted"/>
<feature type="coiled-coil region" evidence="4">
    <location>
        <begin position="271"/>
        <end position="298"/>
    </location>
</feature>
<dbReference type="PANTHER" id="PTHR24201:SF15">
    <property type="entry name" value="ANKYRIN REPEAT DOMAIN-CONTAINING PROTEIN 66"/>
    <property type="match status" value="1"/>
</dbReference>
<dbReference type="AlphaFoldDB" id="A0A1W0A701"/>
<dbReference type="InterPro" id="IPR050776">
    <property type="entry name" value="Ank_Repeat/CDKN_Inhibitor"/>
</dbReference>
<dbReference type="STRING" id="74557.A0A1W0A701"/>
<dbReference type="SUPFAM" id="SSF48403">
    <property type="entry name" value="Ankyrin repeat"/>
    <property type="match status" value="1"/>
</dbReference>
<organism evidence="5 6">
    <name type="scientific">Thraustotheca clavata</name>
    <dbReference type="NCBI Taxonomy" id="74557"/>
    <lineage>
        <taxon>Eukaryota</taxon>
        <taxon>Sar</taxon>
        <taxon>Stramenopiles</taxon>
        <taxon>Oomycota</taxon>
        <taxon>Saprolegniomycetes</taxon>
        <taxon>Saprolegniales</taxon>
        <taxon>Achlyaceae</taxon>
        <taxon>Thraustotheca</taxon>
    </lineage>
</organism>
<dbReference type="InterPro" id="IPR036770">
    <property type="entry name" value="Ankyrin_rpt-contain_sf"/>
</dbReference>
<dbReference type="PROSITE" id="PS50088">
    <property type="entry name" value="ANK_REPEAT"/>
    <property type="match status" value="1"/>
</dbReference>
<evidence type="ECO:0000256" key="1">
    <source>
        <dbReference type="ARBA" id="ARBA00022737"/>
    </source>
</evidence>
<evidence type="ECO:0000256" key="2">
    <source>
        <dbReference type="ARBA" id="ARBA00023043"/>
    </source>
</evidence>
<sequence>MSDYHDALRDAVWNDDLEGLAMYIHAGRIDVNHTDAAGQTLLHLASFWGRTEIVRLLISLGASMKSKNAAGCTALDLAMHWGHSATAEIIRLRGGTSVWEEKMGLLQMQVEDLTTTLHEYRIENARLDTLVKQQRDEIVEIHSKWMSTIDSLESERRKFANLQQKKQELVGEVEKLHSIMNELKQELHDAQLEAIRMDQQRLAAESERDASLHQRQLALEAVKIAQAIQNERIHDWRAAENAAVIMESQRNQAFTDRDAINLRANFMAVELRLLTERLEFTTNELTALQEETKEFTEAKRKEVIRQRRAARALEVISANERLEKLQRGKEYGNTNQKPQSREADNVAQRVQTAVQLATQEIQPDLSVFEEAFVHTIKTFTEARKEKWALLRTETTNAQSQAQFDSLRPLFSANTTTKGIKVNCNVYGKYAKPRWRPATEQRSKRQLPPMK</sequence>
<evidence type="ECO:0000313" key="6">
    <source>
        <dbReference type="Proteomes" id="UP000243217"/>
    </source>
</evidence>
<keyword evidence="1" id="KW-0677">Repeat</keyword>
<name>A0A1W0A701_9STRA</name>
<gene>
    <name evidence="5" type="ORF">THRCLA_01875</name>
</gene>
<dbReference type="EMBL" id="JNBS01000378">
    <property type="protein sequence ID" value="OQS06073.1"/>
    <property type="molecule type" value="Genomic_DNA"/>
</dbReference>
<evidence type="ECO:0000256" key="3">
    <source>
        <dbReference type="PROSITE-ProRule" id="PRU00023"/>
    </source>
</evidence>
<dbReference type="OrthoDB" id="539213at2759"/>
<keyword evidence="4" id="KW-0175">Coiled coil</keyword>
<evidence type="ECO:0000313" key="5">
    <source>
        <dbReference type="EMBL" id="OQS06073.1"/>
    </source>
</evidence>
<dbReference type="InterPro" id="IPR002110">
    <property type="entry name" value="Ankyrin_rpt"/>
</dbReference>
<comment type="caution">
    <text evidence="5">The sequence shown here is derived from an EMBL/GenBank/DDBJ whole genome shotgun (WGS) entry which is preliminary data.</text>
</comment>
<keyword evidence="6" id="KW-1185">Reference proteome</keyword>
<feature type="coiled-coil region" evidence="4">
    <location>
        <begin position="117"/>
        <end position="200"/>
    </location>
</feature>
<dbReference type="Proteomes" id="UP000243217">
    <property type="component" value="Unassembled WGS sequence"/>
</dbReference>
<keyword evidence="2 3" id="KW-0040">ANK repeat</keyword>
<accession>A0A1W0A701</accession>
<reference evidence="5 6" key="1">
    <citation type="journal article" date="2014" name="Genome Biol. Evol.">
        <title>The secreted proteins of Achlya hypogyna and Thraustotheca clavata identify the ancestral oomycete secretome and reveal gene acquisitions by horizontal gene transfer.</title>
        <authorList>
            <person name="Misner I."/>
            <person name="Blouin N."/>
            <person name="Leonard G."/>
            <person name="Richards T.A."/>
            <person name="Lane C.E."/>
        </authorList>
    </citation>
    <scope>NUCLEOTIDE SEQUENCE [LARGE SCALE GENOMIC DNA]</scope>
    <source>
        <strain evidence="5 6">ATCC 34112</strain>
    </source>
</reference>
<dbReference type="PROSITE" id="PS50297">
    <property type="entry name" value="ANK_REP_REGION"/>
    <property type="match status" value="1"/>
</dbReference>
<dbReference type="Gene3D" id="1.25.40.20">
    <property type="entry name" value="Ankyrin repeat-containing domain"/>
    <property type="match status" value="1"/>
</dbReference>
<dbReference type="SMART" id="SM00248">
    <property type="entry name" value="ANK"/>
    <property type="match status" value="2"/>
</dbReference>
<dbReference type="PANTHER" id="PTHR24201">
    <property type="entry name" value="ANK_REP_REGION DOMAIN-CONTAINING PROTEIN"/>
    <property type="match status" value="1"/>
</dbReference>
<evidence type="ECO:0000256" key="4">
    <source>
        <dbReference type="SAM" id="Coils"/>
    </source>
</evidence>
<feature type="repeat" description="ANK" evidence="3">
    <location>
        <begin position="37"/>
        <end position="69"/>
    </location>
</feature>